<dbReference type="InterPro" id="IPR058055">
    <property type="entry name" value="PA-PLA1"/>
</dbReference>
<evidence type="ECO:0000259" key="3">
    <source>
        <dbReference type="PROSITE" id="PS51043"/>
    </source>
</evidence>
<evidence type="ECO:0000313" key="4">
    <source>
        <dbReference type="EMBL" id="RVW33172.1"/>
    </source>
</evidence>
<feature type="compositionally biased region" description="Polar residues" evidence="2">
    <location>
        <begin position="411"/>
        <end position="429"/>
    </location>
</feature>
<dbReference type="AlphaFoldDB" id="A0A438DCK0"/>
<dbReference type="EMBL" id="QGNW01001688">
    <property type="protein sequence ID" value="RVW33172.1"/>
    <property type="molecule type" value="Genomic_DNA"/>
</dbReference>
<name>A0A438DCK0_VITVI</name>
<feature type="compositionally biased region" description="Polar residues" evidence="2">
    <location>
        <begin position="138"/>
        <end position="150"/>
    </location>
</feature>
<feature type="compositionally biased region" description="Low complexity" evidence="2">
    <location>
        <begin position="72"/>
        <end position="85"/>
    </location>
</feature>
<feature type="coiled-coil region" evidence="1">
    <location>
        <begin position="173"/>
        <end position="200"/>
    </location>
</feature>
<evidence type="ECO:0000256" key="1">
    <source>
        <dbReference type="SAM" id="Coils"/>
    </source>
</evidence>
<organism evidence="4 5">
    <name type="scientific">Vitis vinifera</name>
    <name type="common">Grape</name>
    <dbReference type="NCBI Taxonomy" id="29760"/>
    <lineage>
        <taxon>Eukaryota</taxon>
        <taxon>Viridiplantae</taxon>
        <taxon>Streptophyta</taxon>
        <taxon>Embryophyta</taxon>
        <taxon>Tracheophyta</taxon>
        <taxon>Spermatophyta</taxon>
        <taxon>Magnoliopsida</taxon>
        <taxon>eudicotyledons</taxon>
        <taxon>Gunneridae</taxon>
        <taxon>Pentapetalae</taxon>
        <taxon>rosids</taxon>
        <taxon>Vitales</taxon>
        <taxon>Vitaceae</taxon>
        <taxon>Viteae</taxon>
        <taxon>Vitis</taxon>
    </lineage>
</organism>
<feature type="region of interest" description="Disordered" evidence="2">
    <location>
        <begin position="64"/>
        <end position="89"/>
    </location>
</feature>
<protein>
    <submittedName>
        <fullName evidence="4">Phospholipase SGR2</fullName>
    </submittedName>
</protein>
<dbReference type="SUPFAM" id="SSF53474">
    <property type="entry name" value="alpha/beta-Hydrolases"/>
    <property type="match status" value="1"/>
</dbReference>
<proteinExistence type="predicted"/>
<dbReference type="PANTHER" id="PTHR23509">
    <property type="entry name" value="PA-PL1 PHOSPHOLIPASE FAMILY"/>
    <property type="match status" value="1"/>
</dbReference>
<comment type="caution">
    <text evidence="4">The sequence shown here is derived from an EMBL/GenBank/DDBJ whole genome shotgun (WGS) entry which is preliminary data.</text>
</comment>
<accession>A0A438DCK0</accession>
<dbReference type="Pfam" id="PF02862">
    <property type="entry name" value="DDHD"/>
    <property type="match status" value="2"/>
</dbReference>
<keyword evidence="1" id="KW-0175">Coiled coil</keyword>
<evidence type="ECO:0000313" key="5">
    <source>
        <dbReference type="Proteomes" id="UP000288805"/>
    </source>
</evidence>
<feature type="region of interest" description="Disordered" evidence="2">
    <location>
        <begin position="136"/>
        <end position="159"/>
    </location>
</feature>
<dbReference type="InterPro" id="IPR004177">
    <property type="entry name" value="DDHD_dom"/>
</dbReference>
<dbReference type="PROSITE" id="PS51043">
    <property type="entry name" value="DDHD"/>
    <property type="match status" value="1"/>
</dbReference>
<gene>
    <name evidence="4" type="primary">SGR2_1</name>
    <name evidence="4" type="ORF">CK203_081126</name>
</gene>
<dbReference type="Proteomes" id="UP000288805">
    <property type="component" value="Unassembled WGS sequence"/>
</dbReference>
<dbReference type="InterPro" id="IPR029058">
    <property type="entry name" value="AB_hydrolase_fold"/>
</dbReference>
<dbReference type="PANTHER" id="PTHR23509:SF10">
    <property type="entry name" value="LD21067P"/>
    <property type="match status" value="1"/>
</dbReference>
<sequence>MEKKKVSNQLNRLYLKFLKRNPGYDGKVSIYGHSLGSVLSYDILCHQDNLSSPFPMDAMYIKQTSKEENHPSGSNQSSTYNSSTNLENSSLINDSQDMVVPNNEDKMISQPSVVVCGEELAEPSVTADLEEPSIMAMDSNQPNDSSSLNESVHEQGHPKWVSEKIPEELFDDKSNKDEECKLLREEIASLKARIAELECQCGGNEEGYKAIPKQPFYERVPTGQDVAPRNYTPYIKYTKLEFKVDTFFAVGSPLGVFLALRNIRIGIGKGQDYWGEENISEEMPSCRQIFNIFHPFDPVAYRIEPLICKEYIGTRPVIIPYHKGGKRLHIGLQDFAEDLAARSQAMMDHLQSVKVLTVCQSKTGMTWKDKTFEHAYISAIGAHTNYWRDYDTALFILKHLYRDIPEEPSSSEEANGGSSKNENGSTGWTDQREAADEELPLTFAERVVIRNFSRKAKKIMQS</sequence>
<evidence type="ECO:0000256" key="2">
    <source>
        <dbReference type="SAM" id="MobiDB-lite"/>
    </source>
</evidence>
<dbReference type="SMART" id="SM01127">
    <property type="entry name" value="DDHD"/>
    <property type="match status" value="1"/>
</dbReference>
<dbReference type="GO" id="GO:0046872">
    <property type="term" value="F:metal ion binding"/>
    <property type="evidence" value="ECO:0007669"/>
    <property type="project" value="InterPro"/>
</dbReference>
<feature type="domain" description="DDHD" evidence="3">
    <location>
        <begin position="240"/>
        <end position="402"/>
    </location>
</feature>
<feature type="region of interest" description="Disordered" evidence="2">
    <location>
        <begin position="407"/>
        <end position="437"/>
    </location>
</feature>
<reference evidence="4 5" key="1">
    <citation type="journal article" date="2018" name="PLoS Genet.">
        <title>Population sequencing reveals clonal diversity and ancestral inbreeding in the grapevine cultivar Chardonnay.</title>
        <authorList>
            <person name="Roach M.J."/>
            <person name="Johnson D.L."/>
            <person name="Bohlmann J."/>
            <person name="van Vuuren H.J."/>
            <person name="Jones S.J."/>
            <person name="Pretorius I.S."/>
            <person name="Schmidt S.A."/>
            <person name="Borneman A.R."/>
        </authorList>
    </citation>
    <scope>NUCLEOTIDE SEQUENCE [LARGE SCALE GENOMIC DNA]</scope>
    <source>
        <strain evidence="5">cv. Chardonnay</strain>
        <tissue evidence="4">Leaf</tissue>
    </source>
</reference>